<sequence length="217" mass="23688" precursor="true">MISNKRSFSLAGAGLAAVFFLTSPLAQAEVVSLGEATKSVGSFLSALTQPPVPKPDPQLRYVRDALGKLKPENWIAFSPANPKAHVYVFADATCPYSRELHQKVPEFNAKGIEVRYVAWPTGQLDEPAWTIYKNIWCSDNPKQALDDAMKGKRVKVQTCSKNDISTLAAQQDAGKAVGVTATPTTYYQDGHWAQGVKRTEGLPERAILGAEIVSNRR</sequence>
<protein>
    <recommendedName>
        <fullName evidence="1">Thiol:disulfide interchange protein</fullName>
    </recommendedName>
</protein>
<dbReference type="Gene3D" id="3.40.30.10">
    <property type="entry name" value="Glutaredoxin"/>
    <property type="match status" value="1"/>
</dbReference>
<dbReference type="Pfam" id="PF13098">
    <property type="entry name" value="Thioredoxin_2"/>
    <property type="match status" value="1"/>
</dbReference>
<gene>
    <name evidence="3" type="ORF">PS691_01882</name>
</gene>
<keyword evidence="1" id="KW-0732">Signal</keyword>
<feature type="signal peptide" evidence="1">
    <location>
        <begin position="1"/>
        <end position="28"/>
    </location>
</feature>
<feature type="domain" description="Thioredoxin-like fold" evidence="2">
    <location>
        <begin position="82"/>
        <end position="201"/>
    </location>
</feature>
<dbReference type="PANTHER" id="PTHR35272:SF3">
    <property type="entry name" value="THIOL:DISULFIDE INTERCHANGE PROTEIN DSBC"/>
    <property type="match status" value="1"/>
</dbReference>
<dbReference type="PANTHER" id="PTHR35272">
    <property type="entry name" value="THIOL:DISULFIDE INTERCHANGE PROTEIN DSBC-RELATED"/>
    <property type="match status" value="1"/>
</dbReference>
<dbReference type="EMBL" id="CABVHQ010000014">
    <property type="protein sequence ID" value="VVN91223.1"/>
    <property type="molecule type" value="Genomic_DNA"/>
</dbReference>
<dbReference type="GO" id="GO:0042597">
    <property type="term" value="C:periplasmic space"/>
    <property type="evidence" value="ECO:0007669"/>
    <property type="project" value="UniProtKB-SubCell"/>
</dbReference>
<dbReference type="InterPro" id="IPR051470">
    <property type="entry name" value="Thiol:disulfide_interchange"/>
</dbReference>
<keyword evidence="1" id="KW-0676">Redox-active center</keyword>
<evidence type="ECO:0000313" key="4">
    <source>
        <dbReference type="Proteomes" id="UP000337909"/>
    </source>
</evidence>
<keyword evidence="1" id="KW-0574">Periplasm</keyword>
<evidence type="ECO:0000259" key="2">
    <source>
        <dbReference type="Pfam" id="PF13098"/>
    </source>
</evidence>
<dbReference type="SUPFAM" id="SSF52833">
    <property type="entry name" value="Thioredoxin-like"/>
    <property type="match status" value="1"/>
</dbReference>
<dbReference type="InterPro" id="IPR012336">
    <property type="entry name" value="Thioredoxin-like_fold"/>
</dbReference>
<evidence type="ECO:0000256" key="1">
    <source>
        <dbReference type="RuleBase" id="RU364038"/>
    </source>
</evidence>
<dbReference type="CDD" id="cd03020">
    <property type="entry name" value="DsbA_DsbC_DsbG"/>
    <property type="match status" value="1"/>
</dbReference>
<comment type="function">
    <text evidence="1">Required for disulfide bond formation in some periplasmic proteins. Acts by transferring its disulfide bond to other proteins and is reduced in the process.</text>
</comment>
<comment type="similarity">
    <text evidence="1">Belongs to the thioredoxin family. DsbC subfamily.</text>
</comment>
<organism evidence="3 4">
    <name type="scientific">Pseudomonas fluorescens</name>
    <dbReference type="NCBI Taxonomy" id="294"/>
    <lineage>
        <taxon>Bacteria</taxon>
        <taxon>Pseudomonadati</taxon>
        <taxon>Pseudomonadota</taxon>
        <taxon>Gammaproteobacteria</taxon>
        <taxon>Pseudomonadales</taxon>
        <taxon>Pseudomonadaceae</taxon>
        <taxon>Pseudomonas</taxon>
    </lineage>
</organism>
<evidence type="ECO:0000313" key="3">
    <source>
        <dbReference type="EMBL" id="VVN91223.1"/>
    </source>
</evidence>
<proteinExistence type="inferred from homology"/>
<dbReference type="Proteomes" id="UP000337909">
    <property type="component" value="Unassembled WGS sequence"/>
</dbReference>
<reference evidence="3 4" key="1">
    <citation type="submission" date="2019-09" db="EMBL/GenBank/DDBJ databases">
        <authorList>
            <person name="Chandra G."/>
            <person name="Truman W A."/>
        </authorList>
    </citation>
    <scope>NUCLEOTIDE SEQUENCE [LARGE SCALE GENOMIC DNA]</scope>
    <source>
        <strain evidence="3">PS691</strain>
    </source>
</reference>
<accession>A0A5E7C4S5</accession>
<dbReference type="AlphaFoldDB" id="A0A5E7C4S5"/>
<dbReference type="InterPro" id="IPR036249">
    <property type="entry name" value="Thioredoxin-like_sf"/>
</dbReference>
<comment type="subcellular location">
    <subcellularLocation>
        <location evidence="1">Periplasm</location>
    </subcellularLocation>
</comment>
<dbReference type="InterPro" id="IPR033954">
    <property type="entry name" value="DiS-bond_Isoase_DsbC/G"/>
</dbReference>
<feature type="chain" id="PRO_5022999132" description="Thiol:disulfide interchange protein" evidence="1">
    <location>
        <begin position="29"/>
        <end position="217"/>
    </location>
</feature>
<name>A0A5E7C4S5_PSEFL</name>